<evidence type="ECO:0000259" key="1">
    <source>
        <dbReference type="Pfam" id="PF21941"/>
    </source>
</evidence>
<reference evidence="2 3" key="1">
    <citation type="submission" date="2020-08" db="EMBL/GenBank/DDBJ databases">
        <title>Description of novel Pseudomonas species.</title>
        <authorList>
            <person name="Duman M."/>
            <person name="Mulet M."/>
            <person name="Altun S."/>
            <person name="Saticioglu I.B."/>
            <person name="Lalucat J."/>
            <person name="Garcia-Valdes E."/>
        </authorList>
    </citation>
    <scope>NUCLEOTIDE SEQUENCE [LARGE SCALE GENOMIC DNA]</scope>
    <source>
        <strain evidence="2 3">P66</strain>
    </source>
</reference>
<gene>
    <name evidence="2" type="ORF">H8F21_13875</name>
</gene>
<feature type="domain" description="SMEK" evidence="1">
    <location>
        <begin position="10"/>
        <end position="147"/>
    </location>
</feature>
<keyword evidence="3" id="KW-1185">Reference proteome</keyword>
<accession>A0ABS2BYG4</accession>
<dbReference type="EMBL" id="JACOPV010000008">
    <property type="protein sequence ID" value="MBM5458654.1"/>
    <property type="molecule type" value="Genomic_DNA"/>
</dbReference>
<evidence type="ECO:0000313" key="3">
    <source>
        <dbReference type="Proteomes" id="UP000745663"/>
    </source>
</evidence>
<name>A0ABS2BYG4_9PSED</name>
<evidence type="ECO:0000313" key="2">
    <source>
        <dbReference type="EMBL" id="MBM5458654.1"/>
    </source>
</evidence>
<dbReference type="RefSeq" id="WP_203584594.1">
    <property type="nucleotide sequence ID" value="NZ_JACOPV010000008.1"/>
</dbReference>
<dbReference type="InterPro" id="IPR047740">
    <property type="entry name" value="SMEK_dom"/>
</dbReference>
<protein>
    <submittedName>
        <fullName evidence="2">SMEK domain-containing protein</fullName>
    </submittedName>
</protein>
<proteinExistence type="predicted"/>
<sequence>MITRGHLIGQIIDEFVAVGEQAKLRSSLTLNDLPVYCENFFRDVINITEGWNLVNLNEKRQNEPGLDLSDEAKKVAVQVTNTRTSEKINHTLQKITEDQAKKHKRFIVFVIGGRQKTYDAVNSELAEKYSFDIAEDIWDTHTIAKKAVSLPIERLQSLHELVRKEMARVKVELQIPNEDGEYATSGYTQWEPILKPKAGSGNHFNDWLIADRITPADPQHLQASLALFASQLAALPRITREFLVMLYERCDPDRNGRFRTCPALVLPKVQRTYLGDDLQGELDILVDAGLVALALPEDESDRDSPAEIGLIVPGKCPELKSDFHRYVVEKGLSFRTVVGGLDLSGF</sequence>
<organism evidence="2 3">
    <name type="scientific">Pseudomonas arcuscaelestis</name>
    <dbReference type="NCBI Taxonomy" id="2710591"/>
    <lineage>
        <taxon>Bacteria</taxon>
        <taxon>Pseudomonadati</taxon>
        <taxon>Pseudomonadota</taxon>
        <taxon>Gammaproteobacteria</taxon>
        <taxon>Pseudomonadales</taxon>
        <taxon>Pseudomonadaceae</taxon>
        <taxon>Pseudomonas</taxon>
    </lineage>
</organism>
<dbReference type="Pfam" id="PF21941">
    <property type="entry name" value="SMEK_N"/>
    <property type="match status" value="1"/>
</dbReference>
<comment type="caution">
    <text evidence="2">The sequence shown here is derived from an EMBL/GenBank/DDBJ whole genome shotgun (WGS) entry which is preliminary data.</text>
</comment>
<dbReference type="NCBIfam" id="NF033859">
    <property type="entry name" value="SMEK_N"/>
    <property type="match status" value="1"/>
</dbReference>
<dbReference type="Proteomes" id="UP000745663">
    <property type="component" value="Unassembled WGS sequence"/>
</dbReference>